<feature type="repeat" description="TPR" evidence="1">
    <location>
        <begin position="57"/>
        <end position="90"/>
    </location>
</feature>
<dbReference type="EMBL" id="JABWGV010000006">
    <property type="protein sequence ID" value="NVD45937.1"/>
    <property type="molecule type" value="Genomic_DNA"/>
</dbReference>
<dbReference type="Pfam" id="PF14559">
    <property type="entry name" value="TPR_19"/>
    <property type="match status" value="1"/>
</dbReference>
<feature type="domain" description="YaiO beta-barrel" evidence="3">
    <location>
        <begin position="121"/>
        <end position="286"/>
    </location>
</feature>
<reference evidence="4 5" key="1">
    <citation type="submission" date="2020-06" db="EMBL/GenBank/DDBJ databases">
        <title>Altererythrobacter sp. HHU K3-1.</title>
        <authorList>
            <person name="Zhang D."/>
            <person name="Xue H."/>
        </authorList>
    </citation>
    <scope>NUCLEOTIDE SEQUENCE [LARGE SCALE GENOMIC DNA]</scope>
    <source>
        <strain evidence="4 5">HHU K3-1</strain>
    </source>
</reference>
<organism evidence="4 5">
    <name type="scientific">Qipengyuania atrilutea</name>
    <dbReference type="NCBI Taxonomy" id="2744473"/>
    <lineage>
        <taxon>Bacteria</taxon>
        <taxon>Pseudomonadati</taxon>
        <taxon>Pseudomonadota</taxon>
        <taxon>Alphaproteobacteria</taxon>
        <taxon>Sphingomonadales</taxon>
        <taxon>Erythrobacteraceae</taxon>
        <taxon>Qipengyuania</taxon>
    </lineage>
</organism>
<feature type="chain" id="PRO_5033042468" evidence="2">
    <location>
        <begin position="23"/>
        <end position="336"/>
    </location>
</feature>
<comment type="caution">
    <text evidence="4">The sequence shown here is derived from an EMBL/GenBank/DDBJ whole genome shotgun (WGS) entry which is preliminary data.</text>
</comment>
<sequence>MMRALLFGGCATLFLAHAPVLAQATAYERAVTARHAGQPAAAAQLFEEWLTAHSGDTDALVQYGYALLAIGRIDEAEQAFARVLTLAPEYADASQGLERVAQRRASAMEARRAFIQIEGALSKLKGGQNDWREFGIAASVPLNARTTIDARGTWYERFETRDTEFGVLASHRADDAVWLRLGGSFTPSAAFRPEHSLTAGIDFRIAKHTIGSFDTAYQQFPPQTVWSFRPGVTQYFGGGRYALAVHARAVAADGADILVGGSLQGDYFADSRSRIFAGFATGPETDLGEVRDTTSLYGGGEFPVTDSISLSGSIAQEWRAVGPDRTEGRVGFKVSL</sequence>
<dbReference type="InterPro" id="IPR030887">
    <property type="entry name" value="Beta-barrel_YaiO"/>
</dbReference>
<protein>
    <submittedName>
        <fullName evidence="4">YaiO family outer membrane beta-barrel protein</fullName>
    </submittedName>
</protein>
<evidence type="ECO:0000313" key="4">
    <source>
        <dbReference type="EMBL" id="NVD45937.1"/>
    </source>
</evidence>
<keyword evidence="2" id="KW-0732">Signal</keyword>
<dbReference type="AlphaFoldDB" id="A0A850H620"/>
<evidence type="ECO:0000256" key="1">
    <source>
        <dbReference type="PROSITE-ProRule" id="PRU00339"/>
    </source>
</evidence>
<dbReference type="InterPro" id="IPR019734">
    <property type="entry name" value="TPR_rpt"/>
</dbReference>
<dbReference type="SUPFAM" id="SSF48452">
    <property type="entry name" value="TPR-like"/>
    <property type="match status" value="1"/>
</dbReference>
<dbReference type="Proteomes" id="UP000561438">
    <property type="component" value="Unassembled WGS sequence"/>
</dbReference>
<accession>A0A850H620</accession>
<dbReference type="Pfam" id="PF19413">
    <property type="entry name" value="YaiO"/>
    <property type="match status" value="1"/>
</dbReference>
<gene>
    <name evidence="4" type="primary">yaiO</name>
    <name evidence="4" type="ORF">HUV48_13055</name>
</gene>
<evidence type="ECO:0000313" key="5">
    <source>
        <dbReference type="Proteomes" id="UP000561438"/>
    </source>
</evidence>
<dbReference type="InterPro" id="IPR011990">
    <property type="entry name" value="TPR-like_helical_dom_sf"/>
</dbReference>
<dbReference type="PROSITE" id="PS50005">
    <property type="entry name" value="TPR"/>
    <property type="match status" value="1"/>
</dbReference>
<keyword evidence="5" id="KW-1185">Reference proteome</keyword>
<feature type="signal peptide" evidence="2">
    <location>
        <begin position="1"/>
        <end position="22"/>
    </location>
</feature>
<evidence type="ECO:0000259" key="3">
    <source>
        <dbReference type="Pfam" id="PF19413"/>
    </source>
</evidence>
<proteinExistence type="predicted"/>
<keyword evidence="1" id="KW-0802">TPR repeat</keyword>
<dbReference type="NCBIfam" id="TIGR04390">
    <property type="entry name" value="OMP_YaiO_dom"/>
    <property type="match status" value="1"/>
</dbReference>
<evidence type="ECO:0000256" key="2">
    <source>
        <dbReference type="SAM" id="SignalP"/>
    </source>
</evidence>
<dbReference type="Gene3D" id="1.25.40.10">
    <property type="entry name" value="Tetratricopeptide repeat domain"/>
    <property type="match status" value="1"/>
</dbReference>
<name>A0A850H620_9SPHN</name>